<gene>
    <name evidence="4" type="ORF">O6P43_022473</name>
</gene>
<dbReference type="SMART" id="SM00733">
    <property type="entry name" value="Mterf"/>
    <property type="match status" value="9"/>
</dbReference>
<keyword evidence="2" id="KW-0806">Transcription termination</keyword>
<keyword evidence="2" id="KW-0804">Transcription</keyword>
<comment type="caution">
    <text evidence="4">The sequence shown here is derived from an EMBL/GenBank/DDBJ whole genome shotgun (WGS) entry which is preliminary data.</text>
</comment>
<keyword evidence="5" id="KW-1185">Reference proteome</keyword>
<comment type="similarity">
    <text evidence="1">Belongs to the mTERF family.</text>
</comment>
<dbReference type="Proteomes" id="UP001163823">
    <property type="component" value="Chromosome 9"/>
</dbReference>
<dbReference type="EMBL" id="JARAOO010000009">
    <property type="protein sequence ID" value="KAJ7955965.1"/>
    <property type="molecule type" value="Genomic_DNA"/>
</dbReference>
<dbReference type="InterPro" id="IPR003690">
    <property type="entry name" value="MTERF"/>
</dbReference>
<protein>
    <submittedName>
        <fullName evidence="4">Mitochondrial transcription termination factor family protein</fullName>
    </submittedName>
</protein>
<proteinExistence type="inferred from homology"/>
<keyword evidence="3" id="KW-0809">Transit peptide</keyword>
<evidence type="ECO:0000313" key="4">
    <source>
        <dbReference type="EMBL" id="KAJ7955965.1"/>
    </source>
</evidence>
<evidence type="ECO:0000256" key="1">
    <source>
        <dbReference type="ARBA" id="ARBA00007692"/>
    </source>
</evidence>
<evidence type="ECO:0000256" key="2">
    <source>
        <dbReference type="ARBA" id="ARBA00022472"/>
    </source>
</evidence>
<evidence type="ECO:0000313" key="5">
    <source>
        <dbReference type="Proteomes" id="UP001163823"/>
    </source>
</evidence>
<name>A0AAD7PIH1_QUISA</name>
<evidence type="ECO:0000256" key="3">
    <source>
        <dbReference type="ARBA" id="ARBA00022946"/>
    </source>
</evidence>
<dbReference type="GO" id="GO:0006353">
    <property type="term" value="P:DNA-templated transcription termination"/>
    <property type="evidence" value="ECO:0007669"/>
    <property type="project" value="UniProtKB-KW"/>
</dbReference>
<organism evidence="4 5">
    <name type="scientific">Quillaja saponaria</name>
    <name type="common">Soap bark tree</name>
    <dbReference type="NCBI Taxonomy" id="32244"/>
    <lineage>
        <taxon>Eukaryota</taxon>
        <taxon>Viridiplantae</taxon>
        <taxon>Streptophyta</taxon>
        <taxon>Embryophyta</taxon>
        <taxon>Tracheophyta</taxon>
        <taxon>Spermatophyta</taxon>
        <taxon>Magnoliopsida</taxon>
        <taxon>eudicotyledons</taxon>
        <taxon>Gunneridae</taxon>
        <taxon>Pentapetalae</taxon>
        <taxon>rosids</taxon>
        <taxon>fabids</taxon>
        <taxon>Fabales</taxon>
        <taxon>Quillajaceae</taxon>
        <taxon>Quillaja</taxon>
    </lineage>
</organism>
<sequence length="615" mass="70312">MNFWLDCQLSTSMFSKFLQIPTYPSLPFSFYQRPSNLFVSLPFRPEFPPSRHLNPHHFHHCSNGFPSRCHFCPPLASSFGNSEPLPDNQSELKEAQDAISEFIQEFGVSGEISIYIAANSPRYLGMLVDGVRDLDELSLWDSWRSDGKQFLKVDSVGLSFKEKVGYMAKEKGDNGKVAFLESVGLNLSSAMNAARYLSAETLPALIHKVQYMKEVLFSDNDNDGLLVKNAHRMMKHLSIPVDEDLQHTLSFFEKIEARRGGLNMLGSRDDSFQYLIESFPRILLLSVKCHLIPLVDFLENIGLPRDRFRNVILLFPPVLLWNIEVIEQRILAFKEIDVVERDFGKLLLKYPWILSTSIQGNYRAVLSLFDIEKVPKVSVGRAIKSWPHLLGCSTSKLKLMMKQFGELGIQNRKVGRVIAQSPQLLLLKPQEFLQVVVFFEDMGFNKETIGRILARCPETFAASIEETLKRKLDFLSAIGVSNIHLPRVIKKYPEFLVSDVDRTLLPRMTYLMKLGLSGKDIAFIVRTFPPLLGYSIEEVLRPKVEFLVQTMERPVRDVVGYPRFFSYSLEKKIKPRFWVLKGRNLECSLKDMLGKNDEEFAAEFIGVGRMLVPPP</sequence>
<dbReference type="Gene3D" id="1.25.70.10">
    <property type="entry name" value="Transcription termination factor 3, mitochondrial"/>
    <property type="match status" value="1"/>
</dbReference>
<reference evidence="4" key="1">
    <citation type="journal article" date="2023" name="Science">
        <title>Elucidation of the pathway for biosynthesis of saponin adjuvants from the soapbark tree.</title>
        <authorList>
            <person name="Reed J."/>
            <person name="Orme A."/>
            <person name="El-Demerdash A."/>
            <person name="Owen C."/>
            <person name="Martin L.B.B."/>
            <person name="Misra R.C."/>
            <person name="Kikuchi S."/>
            <person name="Rejzek M."/>
            <person name="Martin A.C."/>
            <person name="Harkess A."/>
            <person name="Leebens-Mack J."/>
            <person name="Louveau T."/>
            <person name="Stephenson M.J."/>
            <person name="Osbourn A."/>
        </authorList>
    </citation>
    <scope>NUCLEOTIDE SEQUENCE</scope>
    <source>
        <strain evidence="4">S10</strain>
    </source>
</reference>
<keyword evidence="2" id="KW-0805">Transcription regulation</keyword>
<dbReference type="InterPro" id="IPR038538">
    <property type="entry name" value="MTERF_sf"/>
</dbReference>
<dbReference type="PANTHER" id="PTHR13068:SF151">
    <property type="entry name" value="TRANSCRIPTION TERMINATION FACTOR MTERF9, CHLOROPLASTIC"/>
    <property type="match status" value="1"/>
</dbReference>
<dbReference type="FunFam" id="1.25.70.10:FF:000015">
    <property type="entry name" value="Mitochondrial transcription termination factor family protein"/>
    <property type="match status" value="1"/>
</dbReference>
<accession>A0AAD7PIH1</accession>
<dbReference type="GO" id="GO:0003676">
    <property type="term" value="F:nucleic acid binding"/>
    <property type="evidence" value="ECO:0007669"/>
    <property type="project" value="InterPro"/>
</dbReference>
<dbReference type="Pfam" id="PF02536">
    <property type="entry name" value="mTERF"/>
    <property type="match status" value="1"/>
</dbReference>
<dbReference type="AlphaFoldDB" id="A0AAD7PIH1"/>
<dbReference type="PANTHER" id="PTHR13068">
    <property type="entry name" value="CGI-12 PROTEIN-RELATED"/>
    <property type="match status" value="1"/>
</dbReference>
<dbReference type="KEGG" id="qsa:O6P43_022473"/>